<dbReference type="AlphaFoldDB" id="A0A3R7Y0Y3"/>
<dbReference type="InterPro" id="IPR029016">
    <property type="entry name" value="GAF-like_dom_sf"/>
</dbReference>
<dbReference type="PANTHER" id="PTHR43102:SF2">
    <property type="entry name" value="GAF DOMAIN-CONTAINING PROTEIN"/>
    <property type="match status" value="1"/>
</dbReference>
<dbReference type="Gene3D" id="3.30.450.40">
    <property type="match status" value="1"/>
</dbReference>
<dbReference type="SUPFAM" id="SSF55781">
    <property type="entry name" value="GAF domain-like"/>
    <property type="match status" value="1"/>
</dbReference>
<feature type="compositionally biased region" description="Low complexity" evidence="1">
    <location>
        <begin position="270"/>
        <end position="284"/>
    </location>
</feature>
<gene>
    <name evidence="2" type="ORF">B5M09_005425</name>
</gene>
<evidence type="ECO:0008006" key="4">
    <source>
        <dbReference type="Google" id="ProtNLM"/>
    </source>
</evidence>
<evidence type="ECO:0000313" key="3">
    <source>
        <dbReference type="Proteomes" id="UP000284702"/>
    </source>
</evidence>
<sequence>MYGECQKRMERAVDHSTDFTNWALVSSHKSQVRVYQNERNASNQQCAMRLVIQVPGTVHSSVDMLRLLDSPSFRLIMKEMHGKTFIDGEVLHADGPRHNDSESSLALKWIALNTGTMFTKPKEFLYYEYCGVHHSRKYGPVGVVFLESYDGVGAKYGIRARPDSFKLATFDPSYFIMTPSAEPGKTVITLTVSSKKAGGSNLVSPSLKTLMLKYTANFANLEGLARTSMSLPSSRTQSNTMPDVSPPPSRNPDHIIPAHRASEPPPPRPASLASDTSASSAPPHTSKKKPPSKRQEFINSDFEEICHSAMQVLNCPMAGIRTNLFELVHYDPNVNPANMPKSLPTFRRMAQSGKPCVVLDVNSDKRISVDRRATSRIQFFVGVPLTLESGECIGDICVADVKPRKIIDFNALEILKVLAQSATQYMSAAEYLAEFTDLPRDMELNGQLNRRKEPVVLPRAPPPMAETSYAHHQSYDDYIQEDDVVEELAELLGSEADHAAIWSREAVEGSAQTADLQRRVLDNERTKPLLSKWNVDGTSGRECQATCRLESAVEDTSIQRIVRGVDKVKERRRLVGIVQGPILLCIQNRFRERRNLREKFCGFKGADNVKAGGCAKQVPKGHKQQKALGRDGVNAKGSADEAQNDDVVSMHFFALDAMQHRRGGRRRASDAKHGGSLSDRSARCYVVGEHGMRQTVEVDEGIKRSGGSMGHKDKW</sequence>
<dbReference type="VEuPathDB" id="FungiDB:H257_06490"/>
<comment type="caution">
    <text evidence="2">The sequence shown here is derived from an EMBL/GenBank/DDBJ whole genome shotgun (WGS) entry which is preliminary data.</text>
</comment>
<organism evidence="2 3">
    <name type="scientific">Aphanomyces astaci</name>
    <name type="common">Crayfish plague agent</name>
    <dbReference type="NCBI Taxonomy" id="112090"/>
    <lineage>
        <taxon>Eukaryota</taxon>
        <taxon>Sar</taxon>
        <taxon>Stramenopiles</taxon>
        <taxon>Oomycota</taxon>
        <taxon>Saprolegniomycetes</taxon>
        <taxon>Saprolegniales</taxon>
        <taxon>Verrucalvaceae</taxon>
        <taxon>Aphanomyces</taxon>
    </lineage>
</organism>
<feature type="region of interest" description="Disordered" evidence="1">
    <location>
        <begin position="229"/>
        <end position="295"/>
    </location>
</feature>
<dbReference type="Proteomes" id="UP000284702">
    <property type="component" value="Unassembled WGS sequence"/>
</dbReference>
<dbReference type="PANTHER" id="PTHR43102">
    <property type="entry name" value="SLR1143 PROTEIN"/>
    <property type="match status" value="1"/>
</dbReference>
<evidence type="ECO:0000256" key="1">
    <source>
        <dbReference type="SAM" id="MobiDB-lite"/>
    </source>
</evidence>
<feature type="compositionally biased region" description="Polar residues" evidence="1">
    <location>
        <begin position="229"/>
        <end position="242"/>
    </location>
</feature>
<dbReference type="EMBL" id="MZMZ02001941">
    <property type="protein sequence ID" value="RQM27896.1"/>
    <property type="molecule type" value="Genomic_DNA"/>
</dbReference>
<keyword evidence="3" id="KW-1185">Reference proteome</keyword>
<dbReference type="InterPro" id="IPR023393">
    <property type="entry name" value="START-like_dom_sf"/>
</dbReference>
<reference evidence="2" key="1">
    <citation type="submission" date="2018-07" db="EMBL/GenBank/DDBJ databases">
        <title>Annotation of Aphanomyces astaci genome assembly.</title>
        <authorList>
            <person name="Studholme D.J."/>
        </authorList>
    </citation>
    <scope>NUCLEOTIDE SEQUENCE [LARGE SCALE GENOMIC DNA]</scope>
    <source>
        <strain evidence="2">Pc</strain>
    </source>
</reference>
<evidence type="ECO:0000313" key="2">
    <source>
        <dbReference type="EMBL" id="RQM27896.1"/>
    </source>
</evidence>
<proteinExistence type="predicted"/>
<protein>
    <recommendedName>
        <fullName evidence="4">GAF domain-containing protein</fullName>
    </recommendedName>
</protein>
<feature type="region of interest" description="Disordered" evidence="1">
    <location>
        <begin position="621"/>
        <end position="641"/>
    </location>
</feature>
<name>A0A3R7Y0Y3_APHAT</name>
<dbReference type="VEuPathDB" id="FungiDB:H257_06079"/>
<accession>A0A3R7Y0Y3</accession>
<dbReference type="Gene3D" id="3.30.530.20">
    <property type="match status" value="1"/>
</dbReference>